<dbReference type="PANTHER" id="PTHR43450:SF1">
    <property type="entry name" value="ASPARTATE--TRNA LIGASE, CYTOPLASMIC"/>
    <property type="match status" value="1"/>
</dbReference>
<dbReference type="InterPro" id="IPR004523">
    <property type="entry name" value="Asp-tRNA_synthase_2"/>
</dbReference>
<evidence type="ECO:0000256" key="3">
    <source>
        <dbReference type="ARBA" id="ARBA00022741"/>
    </source>
</evidence>
<keyword evidence="7" id="KW-1185">Reference proteome</keyword>
<dbReference type="SUPFAM" id="SSF55681">
    <property type="entry name" value="Class II aaRS and biotin synthetases"/>
    <property type="match status" value="1"/>
</dbReference>
<name>A0AAN4ZT41_9BILA</name>
<comment type="caution">
    <text evidence="6">The sequence shown here is derived from an EMBL/GenBank/DDBJ whole genome shotgun (WGS) entry which is preliminary data.</text>
</comment>
<accession>A0AAN4ZT41</accession>
<dbReference type="PANTHER" id="PTHR43450">
    <property type="entry name" value="ASPARTYL-TRNA SYNTHETASE"/>
    <property type="match status" value="1"/>
</dbReference>
<evidence type="ECO:0000256" key="2">
    <source>
        <dbReference type="ARBA" id="ARBA00022598"/>
    </source>
</evidence>
<proteinExistence type="predicted"/>
<dbReference type="Gene3D" id="3.30.930.10">
    <property type="entry name" value="Bira Bifunctional Protein, Domain 2"/>
    <property type="match status" value="1"/>
</dbReference>
<protein>
    <recommendedName>
        <fullName evidence="5">Aminoacyl-tRNA synthetase class II (D/K/N) domain-containing protein</fullName>
    </recommendedName>
</protein>
<dbReference type="AlphaFoldDB" id="A0AAN4ZT41"/>
<dbReference type="GO" id="GO:0005829">
    <property type="term" value="C:cytosol"/>
    <property type="evidence" value="ECO:0007669"/>
    <property type="project" value="TreeGrafter"/>
</dbReference>
<dbReference type="GO" id="GO:0004815">
    <property type="term" value="F:aspartate-tRNA ligase activity"/>
    <property type="evidence" value="ECO:0007669"/>
    <property type="project" value="InterPro"/>
</dbReference>
<dbReference type="EMBL" id="BTRK01000003">
    <property type="protein sequence ID" value="GMR43285.1"/>
    <property type="molecule type" value="Genomic_DNA"/>
</dbReference>
<dbReference type="GO" id="GO:0003723">
    <property type="term" value="F:RNA binding"/>
    <property type="evidence" value="ECO:0007669"/>
    <property type="project" value="TreeGrafter"/>
</dbReference>
<dbReference type="GO" id="GO:0006422">
    <property type="term" value="P:aspartyl-tRNA aminoacylation"/>
    <property type="evidence" value="ECO:0007669"/>
    <property type="project" value="InterPro"/>
</dbReference>
<gene>
    <name evidence="6" type="ORF">PMAYCL1PPCAC_13480</name>
</gene>
<keyword evidence="3" id="KW-0547">Nucleotide-binding</keyword>
<keyword evidence="1" id="KW-0963">Cytoplasm</keyword>
<reference evidence="7" key="1">
    <citation type="submission" date="2022-10" db="EMBL/GenBank/DDBJ databases">
        <title>Genome assembly of Pristionchus species.</title>
        <authorList>
            <person name="Yoshida K."/>
            <person name="Sommer R.J."/>
        </authorList>
    </citation>
    <scope>NUCLEOTIDE SEQUENCE [LARGE SCALE GENOMIC DNA]</scope>
    <source>
        <strain evidence="7">RS5460</strain>
    </source>
</reference>
<dbReference type="GO" id="GO:0005524">
    <property type="term" value="F:ATP binding"/>
    <property type="evidence" value="ECO:0007669"/>
    <property type="project" value="InterPro"/>
</dbReference>
<keyword evidence="4" id="KW-0067">ATP-binding</keyword>
<dbReference type="GO" id="GO:0017101">
    <property type="term" value="C:aminoacyl-tRNA synthetase multienzyme complex"/>
    <property type="evidence" value="ECO:0007669"/>
    <property type="project" value="TreeGrafter"/>
</dbReference>
<organism evidence="6 7">
    <name type="scientific">Pristionchus mayeri</name>
    <dbReference type="NCBI Taxonomy" id="1317129"/>
    <lineage>
        <taxon>Eukaryota</taxon>
        <taxon>Metazoa</taxon>
        <taxon>Ecdysozoa</taxon>
        <taxon>Nematoda</taxon>
        <taxon>Chromadorea</taxon>
        <taxon>Rhabditida</taxon>
        <taxon>Rhabditina</taxon>
        <taxon>Diplogasteromorpha</taxon>
        <taxon>Diplogasteroidea</taxon>
        <taxon>Neodiplogasteridae</taxon>
        <taxon>Pristionchus</taxon>
    </lineage>
</organism>
<evidence type="ECO:0000313" key="6">
    <source>
        <dbReference type="EMBL" id="GMR43285.1"/>
    </source>
</evidence>
<evidence type="ECO:0000259" key="5">
    <source>
        <dbReference type="Pfam" id="PF00152"/>
    </source>
</evidence>
<evidence type="ECO:0000256" key="4">
    <source>
        <dbReference type="ARBA" id="ARBA00022840"/>
    </source>
</evidence>
<feature type="domain" description="Aminoacyl-tRNA synthetase class II (D/K/N)" evidence="5">
    <location>
        <begin position="3"/>
        <end position="151"/>
    </location>
</feature>
<evidence type="ECO:0000313" key="7">
    <source>
        <dbReference type="Proteomes" id="UP001328107"/>
    </source>
</evidence>
<dbReference type="InterPro" id="IPR045864">
    <property type="entry name" value="aa-tRNA-synth_II/BPL/LPL"/>
</dbReference>
<keyword evidence="2" id="KW-0436">Ligase</keyword>
<evidence type="ECO:0000256" key="1">
    <source>
        <dbReference type="ARBA" id="ARBA00022490"/>
    </source>
</evidence>
<dbReference type="InterPro" id="IPR004364">
    <property type="entry name" value="Aa-tRNA-synt_II"/>
</dbReference>
<dbReference type="Pfam" id="PF00152">
    <property type="entry name" value="tRNA-synt_2"/>
    <property type="match status" value="1"/>
</dbReference>
<sequence>MSIAGDFDKVYTIVSVFLAEDSNTHRHVTEFMGLDLEMAFKFHYHEVMKTIGEVLIGIFKGLQAEYAHEIAAVGSQYPAEPFKFAEPALILKHSEAIDLRADGVEIGDEEDMSTPFEKQLGRLVKAKYDADFTSSTQFPLAVRPFYTIPARTTIDTRTATTCS</sequence>
<dbReference type="Proteomes" id="UP001328107">
    <property type="component" value="Unassembled WGS sequence"/>
</dbReference>